<sequence>MLGRRRKKDQEAQMNELLRVQRLQGEAHSAIMNQVAALGAKLDDINQRISFYNRPKS</sequence>
<accession>A0ABU0PG40</accession>
<keyword evidence="2" id="KW-1185">Reference proteome</keyword>
<dbReference type="Proteomes" id="UP001236806">
    <property type="component" value="Unassembled WGS sequence"/>
</dbReference>
<evidence type="ECO:0000313" key="2">
    <source>
        <dbReference type="Proteomes" id="UP001236806"/>
    </source>
</evidence>
<organism evidence="1 2">
    <name type="scientific">Pseudarthrobacter siccitolerans</name>
    <dbReference type="NCBI Taxonomy" id="861266"/>
    <lineage>
        <taxon>Bacteria</taxon>
        <taxon>Bacillati</taxon>
        <taxon>Actinomycetota</taxon>
        <taxon>Actinomycetes</taxon>
        <taxon>Micrococcales</taxon>
        <taxon>Micrococcaceae</taxon>
        <taxon>Pseudarthrobacter</taxon>
    </lineage>
</organism>
<name>A0ABU0PG40_9MICC</name>
<reference evidence="1 2" key="1">
    <citation type="submission" date="2023-07" db="EMBL/GenBank/DDBJ databases">
        <title>Comparative genomics of wheat-associated soil bacteria to identify genetic determinants of phenazine resistance.</title>
        <authorList>
            <person name="Mouncey N."/>
        </authorList>
    </citation>
    <scope>NUCLEOTIDE SEQUENCE [LARGE SCALE GENOMIC DNA]</scope>
    <source>
        <strain evidence="1 2">W1I3</strain>
    </source>
</reference>
<comment type="caution">
    <text evidence="1">The sequence shown here is derived from an EMBL/GenBank/DDBJ whole genome shotgun (WGS) entry which is preliminary data.</text>
</comment>
<protein>
    <submittedName>
        <fullName evidence="1">Uncharacterized protein</fullName>
    </submittedName>
</protein>
<proteinExistence type="predicted"/>
<dbReference type="EMBL" id="JAUSXB010000001">
    <property type="protein sequence ID" value="MDQ0672927.1"/>
    <property type="molecule type" value="Genomic_DNA"/>
</dbReference>
<gene>
    <name evidence="1" type="ORF">QFZ36_000488</name>
</gene>
<evidence type="ECO:0000313" key="1">
    <source>
        <dbReference type="EMBL" id="MDQ0672927.1"/>
    </source>
</evidence>